<sequence>MKSVIDQLITLHYEIREKAGVTTTKLANGTIKMTSEDGVVIVRAPYEWET</sequence>
<dbReference type="AlphaFoldDB" id="X1QC02"/>
<evidence type="ECO:0000313" key="1">
    <source>
        <dbReference type="EMBL" id="GAI40814.1"/>
    </source>
</evidence>
<reference evidence="1" key="1">
    <citation type="journal article" date="2014" name="Front. Microbiol.">
        <title>High frequency of phylogenetically diverse reductive dehalogenase-homologous genes in deep subseafloor sedimentary metagenomes.</title>
        <authorList>
            <person name="Kawai M."/>
            <person name="Futagami T."/>
            <person name="Toyoda A."/>
            <person name="Takaki Y."/>
            <person name="Nishi S."/>
            <person name="Hori S."/>
            <person name="Arai W."/>
            <person name="Tsubouchi T."/>
            <person name="Morono Y."/>
            <person name="Uchiyama I."/>
            <person name="Ito T."/>
            <person name="Fujiyama A."/>
            <person name="Inagaki F."/>
            <person name="Takami H."/>
        </authorList>
    </citation>
    <scope>NUCLEOTIDE SEQUENCE</scope>
    <source>
        <strain evidence="1">Expedition CK06-06</strain>
    </source>
</reference>
<proteinExistence type="predicted"/>
<accession>X1QC02</accession>
<dbReference type="EMBL" id="BARV01025113">
    <property type="protein sequence ID" value="GAI40814.1"/>
    <property type="molecule type" value="Genomic_DNA"/>
</dbReference>
<comment type="caution">
    <text evidence="1">The sequence shown here is derived from an EMBL/GenBank/DDBJ whole genome shotgun (WGS) entry which is preliminary data.</text>
</comment>
<gene>
    <name evidence="1" type="ORF">S06H3_40860</name>
</gene>
<protein>
    <submittedName>
        <fullName evidence="1">Uncharacterized protein</fullName>
    </submittedName>
</protein>
<name>X1QC02_9ZZZZ</name>
<organism evidence="1">
    <name type="scientific">marine sediment metagenome</name>
    <dbReference type="NCBI Taxonomy" id="412755"/>
    <lineage>
        <taxon>unclassified sequences</taxon>
        <taxon>metagenomes</taxon>
        <taxon>ecological metagenomes</taxon>
    </lineage>
</organism>